<dbReference type="Proteomes" id="UP001374803">
    <property type="component" value="Chromosome"/>
</dbReference>
<dbReference type="InterPro" id="IPR036465">
    <property type="entry name" value="vWFA_dom_sf"/>
</dbReference>
<dbReference type="PROSITE" id="PS51257">
    <property type="entry name" value="PROKAR_LIPOPROTEIN"/>
    <property type="match status" value="1"/>
</dbReference>
<evidence type="ECO:0000313" key="5">
    <source>
        <dbReference type="Proteomes" id="UP001374803"/>
    </source>
</evidence>
<protein>
    <submittedName>
        <fullName evidence="4">VWA domain-containing protein</fullName>
    </submittedName>
</protein>
<feature type="chain" id="PRO_5045191804" evidence="2">
    <location>
        <begin position="22"/>
        <end position="384"/>
    </location>
</feature>
<organism evidence="4 5">
    <name type="scientific">Pendulispora rubella</name>
    <dbReference type="NCBI Taxonomy" id="2741070"/>
    <lineage>
        <taxon>Bacteria</taxon>
        <taxon>Pseudomonadati</taxon>
        <taxon>Myxococcota</taxon>
        <taxon>Myxococcia</taxon>
        <taxon>Myxococcales</taxon>
        <taxon>Sorangiineae</taxon>
        <taxon>Pendulisporaceae</taxon>
        <taxon>Pendulispora</taxon>
    </lineage>
</organism>
<accession>A0ABZ2KSU1</accession>
<gene>
    <name evidence="4" type="ORF">LVJ94_33130</name>
</gene>
<feature type="region of interest" description="Disordered" evidence="1">
    <location>
        <begin position="25"/>
        <end position="74"/>
    </location>
</feature>
<dbReference type="Gene3D" id="3.40.50.410">
    <property type="entry name" value="von Willebrand factor, type A domain"/>
    <property type="match status" value="1"/>
</dbReference>
<dbReference type="InterPro" id="IPR002035">
    <property type="entry name" value="VWF_A"/>
</dbReference>
<proteinExistence type="predicted"/>
<dbReference type="CDD" id="cd00198">
    <property type="entry name" value="vWFA"/>
    <property type="match status" value="1"/>
</dbReference>
<feature type="domain" description="VWFA" evidence="3">
    <location>
        <begin position="81"/>
        <end position="294"/>
    </location>
</feature>
<evidence type="ECO:0000256" key="2">
    <source>
        <dbReference type="SAM" id="SignalP"/>
    </source>
</evidence>
<name>A0ABZ2KSU1_9BACT</name>
<keyword evidence="2" id="KW-0732">Signal</keyword>
<dbReference type="SUPFAM" id="SSF53300">
    <property type="entry name" value="vWA-like"/>
    <property type="match status" value="1"/>
</dbReference>
<evidence type="ECO:0000313" key="4">
    <source>
        <dbReference type="EMBL" id="WXB01747.1"/>
    </source>
</evidence>
<evidence type="ECO:0000256" key="1">
    <source>
        <dbReference type="SAM" id="MobiDB-lite"/>
    </source>
</evidence>
<sequence>MSKRMAAAAGVFLASTCILVAACAEDAPSPNGEPPGPDREDSGSGPTPDGGAGVGDVDGGGPGGSDICAHSEAGGPSASVSAVFMLDRSGSMGDTSGGEQNMQTRWIPATRALNSFFADARTVGLKGTLRDFPQMDATYPREPVCEPDVYKMPKVGLTALPNKSSFKAAIEQMGKPAGSSTVHSALQGAILQAKEIARARPSERVAVVFVTDGLPEDTNPPRDPCQNATYDQIQAAAKAAHDQRPSISTYVVGVGTTRYRDQIEGIAVAGGTGRAFWVDVRDPTKLTGELLSAMNQGRQTLPCDFGLPVPPAGKKLDIDAVQVTYTNGNGAASALARNDACTGNQGWHYDNAQKPTRVVLCAGSCTTAQKDNGAKIAIDAKCTP</sequence>
<feature type="compositionally biased region" description="Gly residues" evidence="1">
    <location>
        <begin position="48"/>
        <end position="64"/>
    </location>
</feature>
<feature type="signal peptide" evidence="2">
    <location>
        <begin position="1"/>
        <end position="21"/>
    </location>
</feature>
<reference evidence="4" key="1">
    <citation type="submission" date="2021-12" db="EMBL/GenBank/DDBJ databases">
        <title>Discovery of the Pendulisporaceae a myxobacterial family with distinct sporulation behavior and unique specialized metabolism.</title>
        <authorList>
            <person name="Garcia R."/>
            <person name="Popoff A."/>
            <person name="Bader C.D."/>
            <person name="Loehr J."/>
            <person name="Walesch S."/>
            <person name="Walt C."/>
            <person name="Boldt J."/>
            <person name="Bunk B."/>
            <person name="Haeckl F.J.F.P.J."/>
            <person name="Gunesch A.P."/>
            <person name="Birkelbach J."/>
            <person name="Nuebel U."/>
            <person name="Pietschmann T."/>
            <person name="Bach T."/>
            <person name="Mueller R."/>
        </authorList>
    </citation>
    <scope>NUCLEOTIDE SEQUENCE</scope>
    <source>
        <strain evidence="4">MSr11367</strain>
    </source>
</reference>
<keyword evidence="5" id="KW-1185">Reference proteome</keyword>
<dbReference type="RefSeq" id="WP_394831365.1">
    <property type="nucleotide sequence ID" value="NZ_CP089929.1"/>
</dbReference>
<evidence type="ECO:0000259" key="3">
    <source>
        <dbReference type="PROSITE" id="PS50234"/>
    </source>
</evidence>
<dbReference type="EMBL" id="CP089983">
    <property type="protein sequence ID" value="WXB01747.1"/>
    <property type="molecule type" value="Genomic_DNA"/>
</dbReference>
<dbReference type="PROSITE" id="PS50234">
    <property type="entry name" value="VWFA"/>
    <property type="match status" value="1"/>
</dbReference>
<dbReference type="SMART" id="SM00327">
    <property type="entry name" value="VWA"/>
    <property type="match status" value="1"/>
</dbReference>
<dbReference type="Pfam" id="PF00092">
    <property type="entry name" value="VWA"/>
    <property type="match status" value="1"/>
</dbReference>